<dbReference type="InterPro" id="IPR036761">
    <property type="entry name" value="TTHA0802/YceI-like_sf"/>
</dbReference>
<dbReference type="InterPro" id="IPR007372">
    <property type="entry name" value="Lipid/polyisoprenoid-bd_YceI"/>
</dbReference>
<dbReference type="EMBL" id="FUIE01000044">
    <property type="protein sequence ID" value="SJM61285.1"/>
    <property type="molecule type" value="Genomic_DNA"/>
</dbReference>
<dbReference type="Proteomes" id="UP000195766">
    <property type="component" value="Unassembled WGS sequence"/>
</dbReference>
<feature type="chain" id="PRO_5012074156" evidence="1">
    <location>
        <begin position="34"/>
        <end position="216"/>
    </location>
</feature>
<dbReference type="Pfam" id="PF04264">
    <property type="entry name" value="YceI"/>
    <property type="match status" value="1"/>
</dbReference>
<organism evidence="3 4">
    <name type="scientific">Brevundimonas diminuta 3F5N</name>
    <dbReference type="NCBI Taxonomy" id="1255603"/>
    <lineage>
        <taxon>Bacteria</taxon>
        <taxon>Pseudomonadati</taxon>
        <taxon>Pseudomonadota</taxon>
        <taxon>Alphaproteobacteria</taxon>
        <taxon>Caulobacterales</taxon>
        <taxon>Caulobacteraceae</taxon>
        <taxon>Brevundimonas</taxon>
    </lineage>
</organism>
<gene>
    <name evidence="3" type="ORF">FM111_08195</name>
</gene>
<dbReference type="AlphaFoldDB" id="A0A1R4FZE9"/>
<name>A0A1R4FZE9_BREDI</name>
<accession>A0A1R4FZE9</accession>
<proteinExistence type="predicted"/>
<evidence type="ECO:0000256" key="1">
    <source>
        <dbReference type="SAM" id="SignalP"/>
    </source>
</evidence>
<dbReference type="SUPFAM" id="SSF101874">
    <property type="entry name" value="YceI-like"/>
    <property type="match status" value="1"/>
</dbReference>
<dbReference type="PANTHER" id="PTHR34406:SF1">
    <property type="entry name" value="PROTEIN YCEI"/>
    <property type="match status" value="1"/>
</dbReference>
<evidence type="ECO:0000313" key="3">
    <source>
        <dbReference type="EMBL" id="SJM61285.1"/>
    </source>
</evidence>
<keyword evidence="1" id="KW-0732">Signal</keyword>
<dbReference type="RefSeq" id="WP_087140495.1">
    <property type="nucleotide sequence ID" value="NZ_FUIE01000044.1"/>
</dbReference>
<evidence type="ECO:0000259" key="2">
    <source>
        <dbReference type="SMART" id="SM00867"/>
    </source>
</evidence>
<feature type="signal peptide" evidence="1">
    <location>
        <begin position="1"/>
        <end position="33"/>
    </location>
</feature>
<dbReference type="SMART" id="SM00867">
    <property type="entry name" value="YceI"/>
    <property type="match status" value="1"/>
</dbReference>
<feature type="domain" description="Lipid/polyisoprenoid-binding YceI-like" evidence="2">
    <location>
        <begin position="48"/>
        <end position="212"/>
    </location>
</feature>
<sequence>MRFIPRSIAHSAIGRIGAASLALSLLAGGAVVAQSALTKVPSEVQSGDYKLDPAHGKITWSVDHLGFSTYVGQFVNVQAELKLDPADPSASTLTATIPLTDVASNSDGLNRHLQTPDFFDTANHPVATFRSTRIVVDADDRDEATVHGELTLRGVTRPVVMEVEFNQAGPTRGGYKAGFDGEATIKRSDFGINFGLPALGDEVKLHIEGEFVKAAG</sequence>
<dbReference type="PANTHER" id="PTHR34406">
    <property type="entry name" value="PROTEIN YCEI"/>
    <property type="match status" value="1"/>
</dbReference>
<protein>
    <submittedName>
        <fullName evidence="3">Protein yceI</fullName>
    </submittedName>
</protein>
<reference evidence="3 4" key="1">
    <citation type="submission" date="2017-02" db="EMBL/GenBank/DDBJ databases">
        <authorList>
            <person name="Peterson S.W."/>
        </authorList>
    </citation>
    <scope>NUCLEOTIDE SEQUENCE [LARGE SCALE GENOMIC DNA]</scope>
    <source>
        <strain evidence="3 4">3F5N</strain>
    </source>
</reference>
<dbReference type="OrthoDB" id="9811006at2"/>
<evidence type="ECO:0000313" key="4">
    <source>
        <dbReference type="Proteomes" id="UP000195766"/>
    </source>
</evidence>
<dbReference type="Gene3D" id="2.40.128.110">
    <property type="entry name" value="Lipid/polyisoprenoid-binding, YceI-like"/>
    <property type="match status" value="1"/>
</dbReference>